<dbReference type="GO" id="GO:0005816">
    <property type="term" value="C:spindle pole body"/>
    <property type="evidence" value="ECO:0007669"/>
    <property type="project" value="UniProtKB-ARBA"/>
</dbReference>
<keyword evidence="10" id="KW-1185">Reference proteome</keyword>
<name>A0A6A4IGS9_9AGAR</name>
<evidence type="ECO:0008006" key="11">
    <source>
        <dbReference type="Google" id="ProtNLM"/>
    </source>
</evidence>
<gene>
    <name evidence="9" type="ORF">BT96DRAFT_962003</name>
</gene>
<dbReference type="InterPro" id="IPR041470">
    <property type="entry name" value="GCP_N"/>
</dbReference>
<proteinExistence type="inferred from homology"/>
<keyword evidence="5" id="KW-0206">Cytoskeleton</keyword>
<dbReference type="InterPro" id="IPR040457">
    <property type="entry name" value="GCP_C"/>
</dbReference>
<dbReference type="GO" id="GO:0051321">
    <property type="term" value="P:meiotic cell cycle"/>
    <property type="evidence" value="ECO:0007669"/>
    <property type="project" value="TreeGrafter"/>
</dbReference>
<evidence type="ECO:0000313" key="10">
    <source>
        <dbReference type="Proteomes" id="UP000799118"/>
    </source>
</evidence>
<dbReference type="GO" id="GO:0000278">
    <property type="term" value="P:mitotic cell cycle"/>
    <property type="evidence" value="ECO:0007669"/>
    <property type="project" value="TreeGrafter"/>
</dbReference>
<feature type="domain" description="Gamma tubulin complex component C-terminal" evidence="7">
    <location>
        <begin position="765"/>
        <end position="1029"/>
    </location>
</feature>
<keyword evidence="3" id="KW-0963">Cytoplasm</keyword>
<evidence type="ECO:0000313" key="9">
    <source>
        <dbReference type="EMBL" id="KAE9409816.1"/>
    </source>
</evidence>
<evidence type="ECO:0000256" key="5">
    <source>
        <dbReference type="ARBA" id="ARBA00023212"/>
    </source>
</evidence>
<dbReference type="EMBL" id="ML769386">
    <property type="protein sequence ID" value="KAE9409816.1"/>
    <property type="molecule type" value="Genomic_DNA"/>
</dbReference>
<feature type="region of interest" description="Disordered" evidence="6">
    <location>
        <begin position="237"/>
        <end position="280"/>
    </location>
</feature>
<dbReference type="Gene3D" id="1.20.120.1900">
    <property type="entry name" value="Gamma-tubulin complex, C-terminal domain"/>
    <property type="match status" value="1"/>
</dbReference>
<sequence>MNPSSRRPASSLSHQSSSVASLARPSSSASVRPTSRASYRPKSRQQKLTTAKLLPLCEDVVRRVLGEPVEETEERYHELVDWSVKQLGMEGSNKAAVVLDMEGVHRMVRGHMEKARIKSQDTLANALGRSYEQLKEQAEGEHDLDDEIKKSRLPAHMQFILSLSSPPQPSTLAYASLYLDALENPPAPAESDQLTWKKILDEDPYEGDHWVGVPGGISMHKRRASVYSEDNEDLLDDLDISPSLSPLDSDDLALDDTDSEHDTFNLQDKPSVPVSSTVPMADTGHRPLYTTYAYRKELEDLKAKQYWHLDWKMDPEVTLQRRGTFDIGDASTLGPTLQRVLPTTLSTEQLPLELVLSAERYIQEQDAVRDVLIALQGRENILYDYHFKTTKSTPKVLHFSLASQQSLLDTIGSSCRSVQRLRQFTSAIMHPVLHRMRAAHNGKMTRTLEAFADAIDAEIRALEIWCSDREEAWVRALGGYTSPHPDDSPDSKPVVSLLGTEKAFRDRFEDSFQVILEVVNQVIGAPESEEWVLPTRSPSSTTALLLDTLFYTVQQRLERGDKITAESLMRIFVRSAEPVWSMVGKWISAGFEIQNQSPAGTGGGLEEEFFIESNGLGIEIGVLGLLDPDFWRDGYSLRESIGPGSESEDDDSVQMQKCIPSFLKHVAVIVLESGKATGLLKVLGMDVLDLDNEDAQVLREREWVSFQTLVADSSSLEVESKADGPSLFSVSVDQLSRLIYDKLTPYEQANGALLAKVIIEECDFLTHLRAIESLYLMRRGDIISDFTDVLFAKMDSKQNWTDFHFLNTAFSDIVAASNSVSSVDEVIEIPLIRLSYRGASFKDKTISRTIKSLDGLSLEYAVPFPLTYIFTPANLQIYGEIFVFLLQIRRAKSLLEKILVRGASGNNPGLKAFYAMRSRLSWFINLFLNFITTYVIQTQALAFHKTLTEDRQSFDQMIKTHEDHLKKVQSRCLLQPKTIALYRAVLSILDMTTNFSDLFSAFAGDVTMHDISSHSVVLKHHRSRRQRRRRKNVIGFSFSMNQSAESSSDSDMDHDEDEADYSYSVSMNTSTFAESDDLFTRINKMSTDLDGLVRFVRRGIETLAGGTGDASATFGILAFSLEDWDL</sequence>
<dbReference type="Pfam" id="PF04130">
    <property type="entry name" value="GCP_C_terminal"/>
    <property type="match status" value="1"/>
</dbReference>
<dbReference type="GO" id="GO:0051011">
    <property type="term" value="F:microtubule minus-end binding"/>
    <property type="evidence" value="ECO:0007669"/>
    <property type="project" value="TreeGrafter"/>
</dbReference>
<protein>
    <recommendedName>
        <fullName evidence="11">Spindle pole body component</fullName>
    </recommendedName>
</protein>
<evidence type="ECO:0000259" key="7">
    <source>
        <dbReference type="Pfam" id="PF04130"/>
    </source>
</evidence>
<dbReference type="GO" id="GO:0005874">
    <property type="term" value="C:microtubule"/>
    <property type="evidence" value="ECO:0007669"/>
    <property type="project" value="UniProtKB-KW"/>
</dbReference>
<dbReference type="InterPro" id="IPR042241">
    <property type="entry name" value="GCP_C_sf"/>
</dbReference>
<feature type="region of interest" description="Disordered" evidence="6">
    <location>
        <begin position="1"/>
        <end position="48"/>
    </location>
</feature>
<keyword evidence="4" id="KW-0493">Microtubule</keyword>
<evidence type="ECO:0000259" key="8">
    <source>
        <dbReference type="Pfam" id="PF17681"/>
    </source>
</evidence>
<organism evidence="9 10">
    <name type="scientific">Gymnopus androsaceus JB14</name>
    <dbReference type="NCBI Taxonomy" id="1447944"/>
    <lineage>
        <taxon>Eukaryota</taxon>
        <taxon>Fungi</taxon>
        <taxon>Dikarya</taxon>
        <taxon>Basidiomycota</taxon>
        <taxon>Agaricomycotina</taxon>
        <taxon>Agaricomycetes</taxon>
        <taxon>Agaricomycetidae</taxon>
        <taxon>Agaricales</taxon>
        <taxon>Marasmiineae</taxon>
        <taxon>Omphalotaceae</taxon>
        <taxon>Gymnopus</taxon>
    </lineage>
</organism>
<reference evidence="9" key="1">
    <citation type="journal article" date="2019" name="Environ. Microbiol.">
        <title>Fungal ecological strategies reflected in gene transcription - a case study of two litter decomposers.</title>
        <authorList>
            <person name="Barbi F."/>
            <person name="Kohler A."/>
            <person name="Barry K."/>
            <person name="Baskaran P."/>
            <person name="Daum C."/>
            <person name="Fauchery L."/>
            <person name="Ihrmark K."/>
            <person name="Kuo A."/>
            <person name="LaButti K."/>
            <person name="Lipzen A."/>
            <person name="Morin E."/>
            <person name="Grigoriev I.V."/>
            <person name="Henrissat B."/>
            <person name="Lindahl B."/>
            <person name="Martin F."/>
        </authorList>
    </citation>
    <scope>NUCLEOTIDE SEQUENCE</scope>
    <source>
        <strain evidence="9">JB14</strain>
    </source>
</reference>
<dbReference type="GO" id="GO:0043015">
    <property type="term" value="F:gamma-tubulin binding"/>
    <property type="evidence" value="ECO:0007669"/>
    <property type="project" value="InterPro"/>
</dbReference>
<evidence type="ECO:0000256" key="6">
    <source>
        <dbReference type="SAM" id="MobiDB-lite"/>
    </source>
</evidence>
<dbReference type="GO" id="GO:0007020">
    <property type="term" value="P:microtubule nucleation"/>
    <property type="evidence" value="ECO:0007669"/>
    <property type="project" value="InterPro"/>
</dbReference>
<feature type="compositionally biased region" description="Polar residues" evidence="6">
    <location>
        <begin position="264"/>
        <end position="278"/>
    </location>
</feature>
<feature type="compositionally biased region" description="Acidic residues" evidence="6">
    <location>
        <begin position="248"/>
        <end position="259"/>
    </location>
</feature>
<evidence type="ECO:0000256" key="2">
    <source>
        <dbReference type="ARBA" id="ARBA00010337"/>
    </source>
</evidence>
<dbReference type="GO" id="GO:0000930">
    <property type="term" value="C:gamma-tubulin complex"/>
    <property type="evidence" value="ECO:0007669"/>
    <property type="project" value="TreeGrafter"/>
</dbReference>
<dbReference type="PANTHER" id="PTHR19302">
    <property type="entry name" value="GAMMA TUBULIN COMPLEX PROTEIN"/>
    <property type="match status" value="1"/>
</dbReference>
<feature type="domain" description="Gamma tubulin complex component protein N-terminal" evidence="8">
    <location>
        <begin position="368"/>
        <end position="705"/>
    </location>
</feature>
<evidence type="ECO:0000256" key="4">
    <source>
        <dbReference type="ARBA" id="ARBA00022701"/>
    </source>
</evidence>
<feature type="compositionally biased region" description="Low complexity" evidence="6">
    <location>
        <begin position="1"/>
        <end position="38"/>
    </location>
</feature>
<evidence type="ECO:0000256" key="3">
    <source>
        <dbReference type="ARBA" id="ARBA00022490"/>
    </source>
</evidence>
<dbReference type="PANTHER" id="PTHR19302:SF33">
    <property type="entry name" value="GAMMA-TUBULIN COMPLEX COMPONENT 5"/>
    <property type="match status" value="1"/>
</dbReference>
<comment type="subcellular location">
    <subcellularLocation>
        <location evidence="1">Cytoplasm</location>
        <location evidence="1">Cytoskeleton</location>
    </subcellularLocation>
</comment>
<comment type="similarity">
    <text evidence="2">Belongs to the TUBGCP family.</text>
</comment>
<dbReference type="Proteomes" id="UP000799118">
    <property type="component" value="Unassembled WGS sequence"/>
</dbReference>
<dbReference type="GO" id="GO:0031122">
    <property type="term" value="P:cytoplasmic microtubule organization"/>
    <property type="evidence" value="ECO:0007669"/>
    <property type="project" value="TreeGrafter"/>
</dbReference>
<dbReference type="GO" id="GO:0051225">
    <property type="term" value="P:spindle assembly"/>
    <property type="evidence" value="ECO:0007669"/>
    <property type="project" value="TreeGrafter"/>
</dbReference>
<dbReference type="OrthoDB" id="66546at2759"/>
<dbReference type="AlphaFoldDB" id="A0A6A4IGS9"/>
<dbReference type="GO" id="GO:0000922">
    <property type="term" value="C:spindle pole"/>
    <property type="evidence" value="ECO:0007669"/>
    <property type="project" value="InterPro"/>
</dbReference>
<dbReference type="InterPro" id="IPR007259">
    <property type="entry name" value="GCP"/>
</dbReference>
<dbReference type="Pfam" id="PF17681">
    <property type="entry name" value="GCP_N_terminal"/>
    <property type="match status" value="1"/>
</dbReference>
<accession>A0A6A4IGS9</accession>
<evidence type="ECO:0000256" key="1">
    <source>
        <dbReference type="ARBA" id="ARBA00004245"/>
    </source>
</evidence>